<gene>
    <name evidence="2" type="ORF">DSCO28_40930</name>
</gene>
<feature type="region of interest" description="Disordered" evidence="1">
    <location>
        <begin position="19"/>
        <end position="38"/>
    </location>
</feature>
<sequence length="390" mass="43376">MPEINFFLASTADPIGSGHPLWRHPLPENREAGASTPSSSGVTYQDYFSAVSTFCLADDTRRLLAAASRRLERPVSLAELSDISVFLVKHGAFYHPSRLRVDVAGRPLSFVLNVAASADGLASLPLEVQALSRLNAQRPFGWLPEIYDHATMTLPAGKPIAMFLGSWFDGYHEFHLTRSPGHDDDAIGVWDGATVPRQLTADQTADLYREATMILTACYDPITTRQIFPWHHAAGDFVVNPSKNRPSVRLITVRGLPPITDLAPEAMDEAAILESLFVFFIHTSLRMRLDRLDGVGGVAWVPDACLIPMIEGFFQGLDLTARLSGFPESFPAFFQDYFNQCAKVDLLERAKRAAEPLFRQASEEWRMIQGRIDRHVTDIRRAVAEFVPLI</sequence>
<organism evidence="2 3">
    <name type="scientific">Desulfosarcina ovata subsp. sediminis</name>
    <dbReference type="NCBI Taxonomy" id="885957"/>
    <lineage>
        <taxon>Bacteria</taxon>
        <taxon>Pseudomonadati</taxon>
        <taxon>Thermodesulfobacteriota</taxon>
        <taxon>Desulfobacteria</taxon>
        <taxon>Desulfobacterales</taxon>
        <taxon>Desulfosarcinaceae</taxon>
        <taxon>Desulfosarcina</taxon>
    </lineage>
</organism>
<evidence type="ECO:0000256" key="1">
    <source>
        <dbReference type="SAM" id="MobiDB-lite"/>
    </source>
</evidence>
<protein>
    <submittedName>
        <fullName evidence="2">Uncharacterized protein</fullName>
    </submittedName>
</protein>
<evidence type="ECO:0000313" key="3">
    <source>
        <dbReference type="Proteomes" id="UP000425960"/>
    </source>
</evidence>
<reference evidence="2 3" key="1">
    <citation type="submission" date="2019-11" db="EMBL/GenBank/DDBJ databases">
        <title>Comparative genomics of hydrocarbon-degrading Desulfosarcina strains.</title>
        <authorList>
            <person name="Watanabe M."/>
            <person name="Kojima H."/>
            <person name="Fukui M."/>
        </authorList>
    </citation>
    <scope>NUCLEOTIDE SEQUENCE [LARGE SCALE GENOMIC DNA]</scope>
    <source>
        <strain evidence="2 3">28bB2T</strain>
    </source>
</reference>
<dbReference type="KEGG" id="dov:DSCO28_40930"/>
<name>A0A5K7ZTI4_9BACT</name>
<dbReference type="RefSeq" id="WP_155323713.1">
    <property type="nucleotide sequence ID" value="NZ_AP021876.1"/>
</dbReference>
<proteinExistence type="predicted"/>
<accession>A0A5K7ZTI4</accession>
<dbReference type="EMBL" id="AP021876">
    <property type="protein sequence ID" value="BBO83527.1"/>
    <property type="molecule type" value="Genomic_DNA"/>
</dbReference>
<dbReference type="Proteomes" id="UP000425960">
    <property type="component" value="Chromosome"/>
</dbReference>
<dbReference type="AlphaFoldDB" id="A0A5K7ZTI4"/>
<evidence type="ECO:0000313" key="2">
    <source>
        <dbReference type="EMBL" id="BBO83527.1"/>
    </source>
</evidence>